<evidence type="ECO:0000256" key="1">
    <source>
        <dbReference type="SAM" id="MobiDB-lite"/>
    </source>
</evidence>
<evidence type="ECO:0000313" key="5">
    <source>
        <dbReference type="Proteomes" id="UP001183610"/>
    </source>
</evidence>
<dbReference type="SUPFAM" id="SSF48239">
    <property type="entry name" value="Terpenoid cyclases/Protein prenyltransferases"/>
    <property type="match status" value="1"/>
</dbReference>
<gene>
    <name evidence="4" type="ORF">RM698_02685</name>
</gene>
<evidence type="ECO:0000256" key="3">
    <source>
        <dbReference type="SAM" id="SignalP"/>
    </source>
</evidence>
<sequence>MNLRRLAVAVPLVATGALGLASAPAPAATPAASPGPAEGLFGTQDPTYDGVWRQSLSLVALDAAGRKLPVKAVDWLVGQQCADGSFAPYRAKPAADCGPKDQVDTNQTGAAIQAFAAIGGHRAEAEKALSWLKSAQNKDGGWGYTAGSPSDANSTSVVLGALRALGVKPADVTKGGKSAEDALLSLALKCDAKQSPGKAGSAFAFQPEKNGTLVANADATAAAVTAGYGAGFVVAAPHEERGGSVACATPRTAREAARNGAVWLGGVLGENGAVTTALPGAKPKPDPGNTADTAVALAAAGMPEEARKAVDWLRSEGPAWAGKTGPAAWSQLILAAHATGADPADFVGRDLPAKLAATGPGGKTVAGETVRAKDSGTSDSSDSSGKDEKKKDDGGGSSPWWFVGVGLAAGAGIGFLLSSRNKKNAAR</sequence>
<reference evidence="5" key="1">
    <citation type="submission" date="2023-07" db="EMBL/GenBank/DDBJ databases">
        <title>30 novel species of actinomycetes from the DSMZ collection.</title>
        <authorList>
            <person name="Nouioui I."/>
        </authorList>
    </citation>
    <scope>NUCLEOTIDE SEQUENCE [LARGE SCALE GENOMIC DNA]</scope>
    <source>
        <strain evidence="5">DSM 41979</strain>
    </source>
</reference>
<name>A0ABU2QY58_9ACTN</name>
<keyword evidence="2" id="KW-0472">Membrane</keyword>
<dbReference type="Proteomes" id="UP001183610">
    <property type="component" value="Unassembled WGS sequence"/>
</dbReference>
<keyword evidence="2" id="KW-0812">Transmembrane</keyword>
<feature type="chain" id="PRO_5045331662" evidence="3">
    <location>
        <begin position="28"/>
        <end position="427"/>
    </location>
</feature>
<accession>A0ABU2QY58</accession>
<organism evidence="4 5">
    <name type="scientific">Streptomyces evansiae</name>
    <dbReference type="NCBI Taxonomy" id="3075535"/>
    <lineage>
        <taxon>Bacteria</taxon>
        <taxon>Bacillati</taxon>
        <taxon>Actinomycetota</taxon>
        <taxon>Actinomycetes</taxon>
        <taxon>Kitasatosporales</taxon>
        <taxon>Streptomycetaceae</taxon>
        <taxon>Streptomyces</taxon>
    </lineage>
</organism>
<feature type="region of interest" description="Disordered" evidence="1">
    <location>
        <begin position="356"/>
        <end position="398"/>
    </location>
</feature>
<dbReference type="RefSeq" id="WP_010273969.1">
    <property type="nucleotide sequence ID" value="NZ_JAVRET010000003.1"/>
</dbReference>
<feature type="signal peptide" evidence="3">
    <location>
        <begin position="1"/>
        <end position="27"/>
    </location>
</feature>
<comment type="caution">
    <text evidence="4">The sequence shown here is derived from an EMBL/GenBank/DDBJ whole genome shotgun (WGS) entry which is preliminary data.</text>
</comment>
<keyword evidence="2" id="KW-1133">Transmembrane helix</keyword>
<dbReference type="InterPro" id="IPR008930">
    <property type="entry name" value="Terpenoid_cyclase/PrenylTrfase"/>
</dbReference>
<evidence type="ECO:0000256" key="2">
    <source>
        <dbReference type="SAM" id="Phobius"/>
    </source>
</evidence>
<dbReference type="Gene3D" id="1.50.10.20">
    <property type="match status" value="1"/>
</dbReference>
<proteinExistence type="predicted"/>
<dbReference type="EMBL" id="JAVRET010000003">
    <property type="protein sequence ID" value="MDT0407955.1"/>
    <property type="molecule type" value="Genomic_DNA"/>
</dbReference>
<protein>
    <submittedName>
        <fullName evidence="4">Terpene cyclase/mutase family protein</fullName>
    </submittedName>
</protein>
<feature type="transmembrane region" description="Helical" evidence="2">
    <location>
        <begin position="399"/>
        <end position="417"/>
    </location>
</feature>
<keyword evidence="3" id="KW-0732">Signal</keyword>
<dbReference type="CDD" id="cd00688">
    <property type="entry name" value="ISOPREN_C2_like"/>
    <property type="match status" value="1"/>
</dbReference>
<evidence type="ECO:0000313" key="4">
    <source>
        <dbReference type="EMBL" id="MDT0407955.1"/>
    </source>
</evidence>
<keyword evidence="5" id="KW-1185">Reference proteome</keyword>
<feature type="compositionally biased region" description="Basic and acidic residues" evidence="1">
    <location>
        <begin position="384"/>
        <end position="394"/>
    </location>
</feature>